<evidence type="ECO:0000313" key="3">
    <source>
        <dbReference type="EMBL" id="CAE4657440.1"/>
    </source>
</evidence>
<organism evidence="3">
    <name type="scientific">Ditylum brightwellii</name>
    <dbReference type="NCBI Taxonomy" id="49249"/>
    <lineage>
        <taxon>Eukaryota</taxon>
        <taxon>Sar</taxon>
        <taxon>Stramenopiles</taxon>
        <taxon>Ochrophyta</taxon>
        <taxon>Bacillariophyta</taxon>
        <taxon>Mediophyceae</taxon>
        <taxon>Lithodesmiophycidae</taxon>
        <taxon>Lithodesmiales</taxon>
        <taxon>Lithodesmiaceae</taxon>
        <taxon>Ditylum</taxon>
    </lineage>
</organism>
<gene>
    <name evidence="3" type="ORF">DBRI00130_LOCUS39807</name>
</gene>
<evidence type="ECO:0000256" key="1">
    <source>
        <dbReference type="ARBA" id="ARBA00022741"/>
    </source>
</evidence>
<dbReference type="AlphaFoldDB" id="A0A6S9IUB7"/>
<dbReference type="InterPro" id="IPR013750">
    <property type="entry name" value="GHMP_kinase_C_dom"/>
</dbReference>
<reference evidence="3" key="1">
    <citation type="submission" date="2021-01" db="EMBL/GenBank/DDBJ databases">
        <authorList>
            <person name="Corre E."/>
            <person name="Pelletier E."/>
            <person name="Niang G."/>
            <person name="Scheremetjew M."/>
            <person name="Finn R."/>
            <person name="Kale V."/>
            <person name="Holt S."/>
            <person name="Cochrane G."/>
            <person name="Meng A."/>
            <person name="Brown T."/>
            <person name="Cohen L."/>
        </authorList>
    </citation>
    <scope>NUCLEOTIDE SEQUENCE</scope>
    <source>
        <strain evidence="3">GSO104</strain>
    </source>
</reference>
<proteinExistence type="predicted"/>
<evidence type="ECO:0000259" key="2">
    <source>
        <dbReference type="Pfam" id="PF08544"/>
    </source>
</evidence>
<name>A0A6S9IUB7_9STRA</name>
<dbReference type="SUPFAM" id="SSF55060">
    <property type="entry name" value="GHMP Kinase, C-terminal domain"/>
    <property type="match status" value="1"/>
</dbReference>
<dbReference type="Gene3D" id="3.30.70.890">
    <property type="entry name" value="GHMP kinase, C-terminal domain"/>
    <property type="match status" value="1"/>
</dbReference>
<keyword evidence="1" id="KW-0547">Nucleotide-binding</keyword>
<accession>A0A6S9IUB7</accession>
<dbReference type="EMBL" id="HBNS01054968">
    <property type="protein sequence ID" value="CAE4657440.1"/>
    <property type="molecule type" value="Transcribed_RNA"/>
</dbReference>
<dbReference type="GO" id="GO:0000166">
    <property type="term" value="F:nucleotide binding"/>
    <property type="evidence" value="ECO:0007669"/>
    <property type="project" value="UniProtKB-KW"/>
</dbReference>
<dbReference type="Pfam" id="PF08544">
    <property type="entry name" value="GHMP_kinases_C"/>
    <property type="match status" value="1"/>
</dbReference>
<dbReference type="GO" id="GO:0050515">
    <property type="term" value="F:4-(cytidine 5'-diphospho)-2-C-methyl-D-erythritol kinase activity"/>
    <property type="evidence" value="ECO:0007669"/>
    <property type="project" value="TreeGrafter"/>
</dbReference>
<dbReference type="PANTHER" id="PTHR43527:SF2">
    <property type="entry name" value="4-DIPHOSPHOCYTIDYL-2-C-METHYL-D-ERYTHRITOL KINASE, CHLOROPLASTIC"/>
    <property type="match status" value="1"/>
</dbReference>
<dbReference type="InterPro" id="IPR036554">
    <property type="entry name" value="GHMP_kinase_C_sf"/>
</dbReference>
<protein>
    <recommendedName>
        <fullName evidence="2">GHMP kinase C-terminal domain-containing protein</fullName>
    </recommendedName>
</protein>
<feature type="domain" description="GHMP kinase C-terminal" evidence="2">
    <location>
        <begin position="59"/>
        <end position="113"/>
    </location>
</feature>
<sequence length="141" mass="15717">MTPVEPLPAGTKLYIVKPDIGLSTPQVFGALDYNALSTKDPEELLKRFLENGVDAGGHDAYVNDLEQPAFDCLPELKALKEELVNVEGFQHVMMSGSGTSIFCIGEPKDKEAFMKEFDEREGINVFPTEFINREEGVWFES</sequence>
<dbReference type="PANTHER" id="PTHR43527">
    <property type="entry name" value="4-DIPHOSPHOCYTIDYL-2-C-METHYL-D-ERYTHRITOL KINASE, CHLOROPLASTIC"/>
    <property type="match status" value="1"/>
</dbReference>